<evidence type="ECO:0000256" key="5">
    <source>
        <dbReference type="SAM" id="MobiDB-lite"/>
    </source>
</evidence>
<feature type="compositionally biased region" description="Polar residues" evidence="5">
    <location>
        <begin position="417"/>
        <end position="431"/>
    </location>
</feature>
<feature type="compositionally biased region" description="Basic and acidic residues" evidence="5">
    <location>
        <begin position="86"/>
        <end position="96"/>
    </location>
</feature>
<feature type="region of interest" description="Disordered" evidence="5">
    <location>
        <begin position="635"/>
        <end position="740"/>
    </location>
</feature>
<dbReference type="PROSITE" id="PS01359">
    <property type="entry name" value="ZF_PHD_1"/>
    <property type="match status" value="1"/>
</dbReference>
<dbReference type="InterPro" id="IPR001965">
    <property type="entry name" value="Znf_PHD"/>
</dbReference>
<keyword evidence="1" id="KW-0479">Metal-binding</keyword>
<accession>A0A286UV84</accession>
<dbReference type="OrthoDB" id="5876363at2759"/>
<feature type="compositionally biased region" description="Polar residues" evidence="5">
    <location>
        <begin position="129"/>
        <end position="163"/>
    </location>
</feature>
<dbReference type="InterPro" id="IPR011011">
    <property type="entry name" value="Znf_FYVE_PHD"/>
</dbReference>
<feature type="compositionally biased region" description="Low complexity" evidence="5">
    <location>
        <begin position="97"/>
        <end position="108"/>
    </location>
</feature>
<proteinExistence type="predicted"/>
<protein>
    <submittedName>
        <fullName evidence="7">Clr6 histone deacetylase associated phd-2 cph2</fullName>
    </submittedName>
</protein>
<feature type="compositionally biased region" description="Polar residues" evidence="5">
    <location>
        <begin position="720"/>
        <end position="733"/>
    </location>
</feature>
<dbReference type="InParanoid" id="A0A286UV84"/>
<dbReference type="PROSITE" id="PS50016">
    <property type="entry name" value="ZF_PHD_2"/>
    <property type="match status" value="1"/>
</dbReference>
<dbReference type="InterPro" id="IPR052819">
    <property type="entry name" value="Chromatin_regulatory_protein"/>
</dbReference>
<feature type="region of interest" description="Disordered" evidence="5">
    <location>
        <begin position="417"/>
        <end position="436"/>
    </location>
</feature>
<gene>
    <name evidence="7" type="ORF">PNOK_0054900</name>
</gene>
<sequence length="740" mass="81193">MASTSVPSCLFATLPVVHSAHFDSDLSTEVLAAPPSIEAVRQLAKKNEPKKLIPPASYLPLSDPGTTYTGLAGGLAALALEESGHRQKRARLDKGPSNRAQRASARNALGAAVNGSEPVLGDGHDHLVQVTSDNGSNSLDGEPSTHSRSTSARLSADIQSTEEASSRRRNRAVPAGTGKESEKGKAAVRVKEEPAIVQLSEMPISVMNQRNEDHCSSCSSIGALVYCDGCPRAFHFWCLNPPMDPSEFPEGEESWYCPGCKIKETPASRVSHSILSPLLRHLQSVIPVEFQLPEDIRTYFKDVSTGPDGAYIDNSAVKTFRIGRHGLGEERDPYRLKDNRGASVICFRCGKSALPQEVMVESPNKRARRHSSLNSENWRRIISCDFCSLHWHVDCLDPPMVSLPPLLRKWKCPNHAASSTAKQRTPKSTGPSIDISDVLQPNNGNIEVVNSEWTSRSQDRVSVDEILINGRKYRIPERVIILDFWNKVGQQSAVRRPDRVIQPSVTSSPLTSLSSLEDRIEYPPPLVLSEDSEDDLKVAEILCRLQSGSRSLPLRNKKQVGVQTEDTNSGNIQLRGVSDFIRQVSRNTSPKQVKLHDNHCQRSTNGVTSIKIHSKKTYANGIRLSRSDNLMAISSHGTNNGFKHKESASSPVSKSHPGLDNSRDYTLTGPDRSEKKVKPSISPLKIRIPSRPKQIQAATTNLSNSTSLPAPRRSLRRHSSTTGTSSDRSQSVDQLHDNLP</sequence>
<dbReference type="Proteomes" id="UP000217199">
    <property type="component" value="Unassembled WGS sequence"/>
</dbReference>
<feature type="domain" description="PHD-type" evidence="6">
    <location>
        <begin position="212"/>
        <end position="263"/>
    </location>
</feature>
<dbReference type="InterPro" id="IPR013083">
    <property type="entry name" value="Znf_RING/FYVE/PHD"/>
</dbReference>
<dbReference type="SMART" id="SM00249">
    <property type="entry name" value="PHD"/>
    <property type="match status" value="2"/>
</dbReference>
<dbReference type="AlphaFoldDB" id="A0A286UV84"/>
<evidence type="ECO:0000259" key="6">
    <source>
        <dbReference type="PROSITE" id="PS50016"/>
    </source>
</evidence>
<comment type="caution">
    <text evidence="7">The sequence shown here is derived from an EMBL/GenBank/DDBJ whole genome shotgun (WGS) entry which is preliminary data.</text>
</comment>
<evidence type="ECO:0000313" key="7">
    <source>
        <dbReference type="EMBL" id="PAV23481.1"/>
    </source>
</evidence>
<keyword evidence="3" id="KW-0862">Zinc</keyword>
<feature type="compositionally biased region" description="Basic and acidic residues" evidence="5">
    <location>
        <begin position="179"/>
        <end position="189"/>
    </location>
</feature>
<evidence type="ECO:0000256" key="2">
    <source>
        <dbReference type="ARBA" id="ARBA00022771"/>
    </source>
</evidence>
<dbReference type="CDD" id="cd15534">
    <property type="entry name" value="PHD2_PHF12_Rco1"/>
    <property type="match status" value="1"/>
</dbReference>
<evidence type="ECO:0000313" key="8">
    <source>
        <dbReference type="Proteomes" id="UP000217199"/>
    </source>
</evidence>
<dbReference type="GO" id="GO:0006357">
    <property type="term" value="P:regulation of transcription by RNA polymerase II"/>
    <property type="evidence" value="ECO:0007669"/>
    <property type="project" value="TreeGrafter"/>
</dbReference>
<name>A0A286UV84_9AGAM</name>
<feature type="compositionally biased region" description="Polar residues" evidence="5">
    <location>
        <begin position="696"/>
        <end position="708"/>
    </location>
</feature>
<feature type="region of interest" description="Disordered" evidence="5">
    <location>
        <begin position="86"/>
        <end position="189"/>
    </location>
</feature>
<dbReference type="Pfam" id="PF00628">
    <property type="entry name" value="PHD"/>
    <property type="match status" value="1"/>
</dbReference>
<dbReference type="InterPro" id="IPR019786">
    <property type="entry name" value="Zinc_finger_PHD-type_CS"/>
</dbReference>
<dbReference type="GO" id="GO:0032221">
    <property type="term" value="C:Rpd3S complex"/>
    <property type="evidence" value="ECO:0007669"/>
    <property type="project" value="TreeGrafter"/>
</dbReference>
<evidence type="ECO:0000256" key="4">
    <source>
        <dbReference type="PROSITE-ProRule" id="PRU00146"/>
    </source>
</evidence>
<dbReference type="GO" id="GO:0008270">
    <property type="term" value="F:zinc ion binding"/>
    <property type="evidence" value="ECO:0007669"/>
    <property type="project" value="UniProtKB-KW"/>
</dbReference>
<dbReference type="PANTHER" id="PTHR47636:SF1">
    <property type="entry name" value="TRANSCRIPTIONAL REGULATORY PROTEIN RCO1"/>
    <property type="match status" value="1"/>
</dbReference>
<dbReference type="Gene3D" id="2.30.30.1150">
    <property type="match status" value="1"/>
</dbReference>
<keyword evidence="8" id="KW-1185">Reference proteome</keyword>
<evidence type="ECO:0000256" key="3">
    <source>
        <dbReference type="ARBA" id="ARBA00022833"/>
    </source>
</evidence>
<dbReference type="Gene3D" id="3.30.40.10">
    <property type="entry name" value="Zinc/RING finger domain, C3HC4 (zinc finger)"/>
    <property type="match status" value="1"/>
</dbReference>
<dbReference type="STRING" id="2282107.A0A286UV84"/>
<reference evidence="7 8" key="1">
    <citation type="journal article" date="2017" name="Mol. Ecol.">
        <title>Comparative and population genomic landscape of Phellinus noxius: A hypervariable fungus causing root rot in trees.</title>
        <authorList>
            <person name="Chung C.L."/>
            <person name="Lee T.J."/>
            <person name="Akiba M."/>
            <person name="Lee H.H."/>
            <person name="Kuo T.H."/>
            <person name="Liu D."/>
            <person name="Ke H.M."/>
            <person name="Yokoi T."/>
            <person name="Roa M.B."/>
            <person name="Lu M.J."/>
            <person name="Chang Y.Y."/>
            <person name="Ann P.J."/>
            <person name="Tsai J.N."/>
            <person name="Chen C.Y."/>
            <person name="Tzean S.S."/>
            <person name="Ota Y."/>
            <person name="Hattori T."/>
            <person name="Sahashi N."/>
            <person name="Liou R.F."/>
            <person name="Kikuchi T."/>
            <person name="Tsai I.J."/>
        </authorList>
    </citation>
    <scope>NUCLEOTIDE SEQUENCE [LARGE SCALE GENOMIC DNA]</scope>
    <source>
        <strain evidence="7 8">FFPRI411160</strain>
    </source>
</reference>
<keyword evidence="2 4" id="KW-0863">Zinc-finger</keyword>
<dbReference type="EMBL" id="NBII01000001">
    <property type="protein sequence ID" value="PAV23481.1"/>
    <property type="molecule type" value="Genomic_DNA"/>
</dbReference>
<dbReference type="InterPro" id="IPR019787">
    <property type="entry name" value="Znf_PHD-finger"/>
</dbReference>
<organism evidence="7 8">
    <name type="scientific">Pyrrhoderma noxium</name>
    <dbReference type="NCBI Taxonomy" id="2282107"/>
    <lineage>
        <taxon>Eukaryota</taxon>
        <taxon>Fungi</taxon>
        <taxon>Dikarya</taxon>
        <taxon>Basidiomycota</taxon>
        <taxon>Agaricomycotina</taxon>
        <taxon>Agaricomycetes</taxon>
        <taxon>Hymenochaetales</taxon>
        <taxon>Hymenochaetaceae</taxon>
        <taxon>Pyrrhoderma</taxon>
    </lineage>
</organism>
<evidence type="ECO:0000256" key="1">
    <source>
        <dbReference type="ARBA" id="ARBA00022723"/>
    </source>
</evidence>
<dbReference type="PANTHER" id="PTHR47636">
    <property type="entry name" value="TRANSCRIPTIONAL REGULATORY PROTEIN RCO1"/>
    <property type="match status" value="1"/>
</dbReference>
<dbReference type="SUPFAM" id="SSF57903">
    <property type="entry name" value="FYVE/PHD zinc finger"/>
    <property type="match status" value="2"/>
</dbReference>